<comment type="caution">
    <text evidence="2">The sequence shown here is derived from an EMBL/GenBank/DDBJ whole genome shotgun (WGS) entry which is preliminary data.</text>
</comment>
<dbReference type="AlphaFoldDB" id="A0A146FDJ5"/>
<accession>A0A146FDJ5</accession>
<reference evidence="3" key="2">
    <citation type="submission" date="2016-02" db="EMBL/GenBank/DDBJ databases">
        <title>Genome sequencing of Aspergillus luchuensis NBRC 4314.</title>
        <authorList>
            <person name="Yamada O."/>
        </authorList>
    </citation>
    <scope>NUCLEOTIDE SEQUENCE [LARGE SCALE GENOMIC DNA]</scope>
    <source>
        <strain evidence="3">RIB 2604</strain>
    </source>
</reference>
<protein>
    <submittedName>
        <fullName evidence="2">Stomatin family protein</fullName>
    </submittedName>
</protein>
<organism evidence="2 3">
    <name type="scientific">Aspergillus kawachii</name>
    <name type="common">White koji mold</name>
    <name type="synonym">Aspergillus awamori var. kawachi</name>
    <dbReference type="NCBI Taxonomy" id="1069201"/>
    <lineage>
        <taxon>Eukaryota</taxon>
        <taxon>Fungi</taxon>
        <taxon>Dikarya</taxon>
        <taxon>Ascomycota</taxon>
        <taxon>Pezizomycotina</taxon>
        <taxon>Eurotiomycetes</taxon>
        <taxon>Eurotiomycetidae</taxon>
        <taxon>Eurotiales</taxon>
        <taxon>Aspergillaceae</taxon>
        <taxon>Aspergillus</taxon>
        <taxon>Aspergillus subgen. Circumdati</taxon>
    </lineage>
</organism>
<gene>
    <name evidence="2" type="ORF">RIB2604_01708310</name>
</gene>
<evidence type="ECO:0000313" key="2">
    <source>
        <dbReference type="EMBL" id="GAT23692.1"/>
    </source>
</evidence>
<name>A0A146FDJ5_ASPKA</name>
<dbReference type="VEuPathDB" id="FungiDB:ASPFODRAFT_42542"/>
<proteinExistence type="predicted"/>
<sequence>MSAERSADVNGKAPVQPPTNPARAPGAGLVNVQPARLDDLQPKYAQQIQHGEDNPDAHGWYASFIHGLGECLGCLGAIPCCICCPNPFKPVAQGEVGLITRFGRFVNPHDDHFKIYVLIDVLPDSNVPSIPVWSK</sequence>
<feature type="region of interest" description="Disordered" evidence="1">
    <location>
        <begin position="1"/>
        <end position="28"/>
    </location>
</feature>
<dbReference type="Proteomes" id="UP000075230">
    <property type="component" value="Unassembled WGS sequence"/>
</dbReference>
<evidence type="ECO:0000256" key="1">
    <source>
        <dbReference type="SAM" id="MobiDB-lite"/>
    </source>
</evidence>
<dbReference type="EMBL" id="BCWF01000017">
    <property type="protein sequence ID" value="GAT23692.1"/>
    <property type="molecule type" value="Genomic_DNA"/>
</dbReference>
<reference evidence="2 3" key="1">
    <citation type="journal article" date="2016" name="DNA Res.">
        <title>Genome sequence of Aspergillus luchuensis NBRC 4314.</title>
        <authorList>
            <person name="Yamada O."/>
            <person name="Machida M."/>
            <person name="Hosoyama A."/>
            <person name="Goto M."/>
            <person name="Takahashi T."/>
            <person name="Futagami T."/>
            <person name="Yamagata Y."/>
            <person name="Takeuchi M."/>
            <person name="Kobayashi T."/>
            <person name="Koike H."/>
            <person name="Abe K."/>
            <person name="Asai K."/>
            <person name="Arita M."/>
            <person name="Fujita N."/>
            <person name="Fukuda K."/>
            <person name="Higa K."/>
            <person name="Horikawa H."/>
            <person name="Ishikawa T."/>
            <person name="Jinno K."/>
            <person name="Kato Y."/>
            <person name="Kirimura K."/>
            <person name="Mizutani O."/>
            <person name="Nakasone K."/>
            <person name="Sano M."/>
            <person name="Shiraishi Y."/>
            <person name="Tsukahara M."/>
            <person name="Gomi K."/>
        </authorList>
    </citation>
    <scope>NUCLEOTIDE SEQUENCE [LARGE SCALE GENOMIC DNA]</scope>
    <source>
        <strain evidence="2 3">RIB 2604</strain>
    </source>
</reference>
<evidence type="ECO:0000313" key="3">
    <source>
        <dbReference type="Proteomes" id="UP000075230"/>
    </source>
</evidence>